<evidence type="ECO:0000313" key="5">
    <source>
        <dbReference type="Proteomes" id="UP000241048"/>
    </source>
</evidence>
<proteinExistence type="inferred from homology"/>
<evidence type="ECO:0000313" key="4">
    <source>
        <dbReference type="EMBL" id="PST38732.1"/>
    </source>
</evidence>
<dbReference type="Proteomes" id="UP000241048">
    <property type="component" value="Unassembled WGS sequence"/>
</dbReference>
<evidence type="ECO:0000256" key="3">
    <source>
        <dbReference type="HAMAP-Rule" id="MF_00245"/>
    </source>
</evidence>
<dbReference type="Pfam" id="PF04297">
    <property type="entry name" value="UPF0122"/>
    <property type="match status" value="1"/>
</dbReference>
<name>A0A2T3FTX7_9CLOT</name>
<dbReference type="SUPFAM" id="SSF88659">
    <property type="entry name" value="Sigma3 and sigma4 domains of RNA polymerase sigma factors"/>
    <property type="match status" value="1"/>
</dbReference>
<dbReference type="InterPro" id="IPR054831">
    <property type="entry name" value="UPF0122_fam_protein"/>
</dbReference>
<comment type="function">
    <text evidence="2 3">Might take part in the signal recognition particle (SRP) pathway. This is inferred from the conservation of its genetic proximity to ftsY/ffh. May be a regulatory protein.</text>
</comment>
<dbReference type="PANTHER" id="PTHR40083:SF1">
    <property type="entry name" value="UPF0122 PROTEIN YLXM"/>
    <property type="match status" value="1"/>
</dbReference>
<comment type="similarity">
    <text evidence="1 3">Belongs to the UPF0122 family.</text>
</comment>
<dbReference type="PANTHER" id="PTHR40083">
    <property type="entry name" value="UPF0122 PROTEIN CBO2450/CLC_2298"/>
    <property type="match status" value="1"/>
</dbReference>
<dbReference type="NCBIfam" id="NF045758">
    <property type="entry name" value="YlxM"/>
    <property type="match status" value="1"/>
</dbReference>
<gene>
    <name evidence="4" type="ORF">C7U56_01915</name>
</gene>
<dbReference type="InterPro" id="IPR036388">
    <property type="entry name" value="WH-like_DNA-bd_sf"/>
</dbReference>
<keyword evidence="5" id="KW-1185">Reference proteome</keyword>
<dbReference type="HAMAP" id="MF_00245">
    <property type="entry name" value="UPF0122"/>
    <property type="match status" value="1"/>
</dbReference>
<dbReference type="InterPro" id="IPR007394">
    <property type="entry name" value="UPF0122"/>
</dbReference>
<protein>
    <recommendedName>
        <fullName evidence="3">UPF0122 protein C7U56_01915</fullName>
    </recommendedName>
</protein>
<evidence type="ECO:0000256" key="1">
    <source>
        <dbReference type="ARBA" id="ARBA00008720"/>
    </source>
</evidence>
<dbReference type="AlphaFoldDB" id="A0A2T3FTX7"/>
<comment type="caution">
    <text evidence="4">The sequence shown here is derived from an EMBL/GenBank/DDBJ whole genome shotgun (WGS) entry which is preliminary data.</text>
</comment>
<keyword evidence="4" id="KW-0238">DNA-binding</keyword>
<accession>A0A2T3FTX7</accession>
<organism evidence="4 5">
    <name type="scientific">Clostridium fessum</name>
    <dbReference type="NCBI Taxonomy" id="2126740"/>
    <lineage>
        <taxon>Bacteria</taxon>
        <taxon>Bacillati</taxon>
        <taxon>Bacillota</taxon>
        <taxon>Clostridia</taxon>
        <taxon>Eubacteriales</taxon>
        <taxon>Clostridiaceae</taxon>
        <taxon>Clostridium</taxon>
    </lineage>
</organism>
<dbReference type="InterPro" id="IPR013324">
    <property type="entry name" value="RNA_pol_sigma_r3/r4-like"/>
</dbReference>
<dbReference type="GO" id="GO:0003677">
    <property type="term" value="F:DNA binding"/>
    <property type="evidence" value="ECO:0007669"/>
    <property type="project" value="UniProtKB-KW"/>
</dbReference>
<dbReference type="RefSeq" id="WP_106999921.1">
    <property type="nucleotide sequence ID" value="NZ_DBFCCR010000010.1"/>
</dbReference>
<reference evidence="4 5" key="1">
    <citation type="submission" date="2018-03" db="EMBL/GenBank/DDBJ databases">
        <title>Lachnoclostridium SNUG30386 gen.nov., sp.nov., isolated from human faeces.</title>
        <authorList>
            <person name="Seo B."/>
            <person name="Jeon K."/>
            <person name="Ko G."/>
        </authorList>
    </citation>
    <scope>NUCLEOTIDE SEQUENCE [LARGE SCALE GENOMIC DNA]</scope>
    <source>
        <strain evidence="4 5">SNUG30386</strain>
    </source>
</reference>
<dbReference type="Gene3D" id="1.10.10.10">
    <property type="entry name" value="Winged helix-like DNA-binding domain superfamily/Winged helix DNA-binding domain"/>
    <property type="match status" value="1"/>
</dbReference>
<evidence type="ECO:0000256" key="2">
    <source>
        <dbReference type="ARBA" id="ARBA00024764"/>
    </source>
</evidence>
<dbReference type="EMBL" id="PYLO01000001">
    <property type="protein sequence ID" value="PST38732.1"/>
    <property type="molecule type" value="Genomic_DNA"/>
</dbReference>
<sequence>MEKIVEQGLLYDFYGELLTKHQQSVYKDVVFNDLSLSEIADEQGITRQGVHDLIRRCDRTLLGYEEKLGLIAKFQKTKEKVTEIHRLTEEFSQTQNQALIEAIGRISNEILDL</sequence>